<evidence type="ECO:0000256" key="3">
    <source>
        <dbReference type="ARBA" id="ARBA00023054"/>
    </source>
</evidence>
<dbReference type="InterPro" id="IPR027417">
    <property type="entry name" value="P-loop_NTPase"/>
</dbReference>
<keyword evidence="3" id="KW-0175">Coiled coil</keyword>
<gene>
    <name evidence="6" type="ORF">Micbo1qcDRAFT_187475</name>
</gene>
<dbReference type="InterPro" id="IPR003960">
    <property type="entry name" value="ATPase_AAA_CS"/>
</dbReference>
<dbReference type="InterPro" id="IPR050168">
    <property type="entry name" value="AAA_ATPase_domain"/>
</dbReference>
<keyword evidence="7" id="KW-1185">Reference proteome</keyword>
<dbReference type="EMBL" id="KQ964246">
    <property type="protein sequence ID" value="KXJ95387.1"/>
    <property type="molecule type" value="Genomic_DNA"/>
</dbReference>
<keyword evidence="2" id="KW-0067">ATP-binding</keyword>
<dbReference type="InParanoid" id="A0A136JE22"/>
<proteinExistence type="predicted"/>
<evidence type="ECO:0000256" key="1">
    <source>
        <dbReference type="ARBA" id="ARBA00022741"/>
    </source>
</evidence>
<dbReference type="SMART" id="SM00382">
    <property type="entry name" value="AAA"/>
    <property type="match status" value="2"/>
</dbReference>
<organism evidence="6 7">
    <name type="scientific">Microdochium bolleyi</name>
    <dbReference type="NCBI Taxonomy" id="196109"/>
    <lineage>
        <taxon>Eukaryota</taxon>
        <taxon>Fungi</taxon>
        <taxon>Dikarya</taxon>
        <taxon>Ascomycota</taxon>
        <taxon>Pezizomycotina</taxon>
        <taxon>Sordariomycetes</taxon>
        <taxon>Xylariomycetidae</taxon>
        <taxon>Xylariales</taxon>
        <taxon>Microdochiaceae</taxon>
        <taxon>Microdochium</taxon>
    </lineage>
</organism>
<evidence type="ECO:0000256" key="2">
    <source>
        <dbReference type="ARBA" id="ARBA00022840"/>
    </source>
</evidence>
<dbReference type="GO" id="GO:0005524">
    <property type="term" value="F:ATP binding"/>
    <property type="evidence" value="ECO:0007669"/>
    <property type="project" value="UniProtKB-KW"/>
</dbReference>
<dbReference type="Proteomes" id="UP000070501">
    <property type="component" value="Unassembled WGS sequence"/>
</dbReference>
<feature type="region of interest" description="Disordered" evidence="4">
    <location>
        <begin position="641"/>
        <end position="677"/>
    </location>
</feature>
<reference evidence="7" key="1">
    <citation type="submission" date="2016-02" db="EMBL/GenBank/DDBJ databases">
        <title>Draft genome sequence of Microdochium bolleyi, a fungal endophyte of beachgrass.</title>
        <authorList>
            <consortium name="DOE Joint Genome Institute"/>
            <person name="David A.S."/>
            <person name="May G."/>
            <person name="Haridas S."/>
            <person name="Lim J."/>
            <person name="Wang M."/>
            <person name="Labutti K."/>
            <person name="Lipzen A."/>
            <person name="Barry K."/>
            <person name="Grigoriev I.V."/>
        </authorList>
    </citation>
    <scope>NUCLEOTIDE SEQUENCE [LARGE SCALE GENOMIC DNA]</scope>
    <source>
        <strain evidence="7">J235TASD1</strain>
    </source>
</reference>
<keyword evidence="6" id="KW-0378">Hydrolase</keyword>
<dbReference type="GO" id="GO:0005737">
    <property type="term" value="C:cytoplasm"/>
    <property type="evidence" value="ECO:0007669"/>
    <property type="project" value="TreeGrafter"/>
</dbReference>
<dbReference type="OrthoDB" id="27435at2759"/>
<evidence type="ECO:0000313" key="7">
    <source>
        <dbReference type="Proteomes" id="UP000070501"/>
    </source>
</evidence>
<dbReference type="InterPro" id="IPR003593">
    <property type="entry name" value="AAA+_ATPase"/>
</dbReference>
<dbReference type="Gene3D" id="3.40.50.300">
    <property type="entry name" value="P-loop containing nucleotide triphosphate hydrolases"/>
    <property type="match status" value="2"/>
</dbReference>
<feature type="domain" description="AAA+ ATPase" evidence="5">
    <location>
        <begin position="482"/>
        <end position="623"/>
    </location>
</feature>
<feature type="domain" description="AAA+ ATPase" evidence="5">
    <location>
        <begin position="229"/>
        <end position="362"/>
    </location>
</feature>
<protein>
    <submittedName>
        <fullName evidence="6">p-loop containing nucleoside triphosphate hydrolase protein</fullName>
    </submittedName>
</protein>
<dbReference type="AlphaFoldDB" id="A0A136JE22"/>
<evidence type="ECO:0000256" key="4">
    <source>
        <dbReference type="SAM" id="MobiDB-lite"/>
    </source>
</evidence>
<sequence>MKKIEDFKVRPQVNDTQKEWNHKHAAKIYIHNSVFMSSGFTTGHLCNVQCGDIFRQAVAWPNLDKQHGPNVAGVSRAFQKSSGLRLDTTTRIMPGAGAVPDAGIVMVRDVTADAAPVADAEKIRWQVTLESRLETADFIFPGMEFEEVLVRGSKRSFRIISINSATDGVAKFHSTETVVEFVGGGEASVATSQLKISSVPGLSKQVDELNWLFEDFNEDYDPHAVLPLQPYGIVIHGGRGTGKTLLLDRIAASRWGRVVWLDDETKANTVRDHFKTALESRSPTIILIDDITDIIGKGRTGQKAIVKALAQGLDDLAARMQQTRTKPKVLVVAACLDYITDIPEELQRMNRFLEHIALPVPDAQARKDILASWDLPFAPETCAAQVSALGDRTHAYTAVDLFRVQRRAAKAARQRTGGRKEYIADADVKQALREVQPSAMHDINLKPPTVRWSDIGGYSEVKTALQRVLQRPTNLTTNLWKPSKGILLYGPPGCSKTMTAQAMATESGFNFFAVKGGELLNMYVGETERSIRNLFKRAKDASPSIIFFDEIDSIAGPSRSGGGAGASAGGGVQALTTLLTEMDGFEKMGDVFVLAATNKPDSLDPALVRPGRFDQAIYVPLPDAPAREAIFANKARELRFTASPTTTANTTGTEGEGSSNSNSNSNSNDSSGPGLGLDLAELARETDRYSGAEIAGICDKAFCGKYGGPDADPMEVIKAAIRDTPRGVTQDILMQFDTWRMLRR</sequence>
<dbReference type="STRING" id="196109.A0A136JE22"/>
<dbReference type="FunFam" id="3.40.50.300:FF:001025">
    <property type="entry name" value="ATPase family, AAA domain-containing 2B"/>
    <property type="match status" value="1"/>
</dbReference>
<evidence type="ECO:0000259" key="5">
    <source>
        <dbReference type="SMART" id="SM00382"/>
    </source>
</evidence>
<dbReference type="SUPFAM" id="SSF52540">
    <property type="entry name" value="P-loop containing nucleoside triphosphate hydrolases"/>
    <property type="match status" value="2"/>
</dbReference>
<dbReference type="Pfam" id="PF00004">
    <property type="entry name" value="AAA"/>
    <property type="match status" value="2"/>
</dbReference>
<dbReference type="InterPro" id="IPR003959">
    <property type="entry name" value="ATPase_AAA_core"/>
</dbReference>
<dbReference type="GO" id="GO:0016887">
    <property type="term" value="F:ATP hydrolysis activity"/>
    <property type="evidence" value="ECO:0007669"/>
    <property type="project" value="InterPro"/>
</dbReference>
<accession>A0A136JE22</accession>
<evidence type="ECO:0000313" key="6">
    <source>
        <dbReference type="EMBL" id="KXJ95387.1"/>
    </source>
</evidence>
<dbReference type="PANTHER" id="PTHR23077">
    <property type="entry name" value="AAA-FAMILY ATPASE"/>
    <property type="match status" value="1"/>
</dbReference>
<dbReference type="PANTHER" id="PTHR23077:SF27">
    <property type="entry name" value="ATPASE FAMILY GENE 2 PROTEIN HOMOLOG A"/>
    <property type="match status" value="1"/>
</dbReference>
<dbReference type="Gene3D" id="1.10.8.60">
    <property type="match status" value="2"/>
</dbReference>
<dbReference type="PROSITE" id="PS00674">
    <property type="entry name" value="AAA"/>
    <property type="match status" value="1"/>
</dbReference>
<name>A0A136JE22_9PEZI</name>
<keyword evidence="1" id="KW-0547">Nucleotide-binding</keyword>